<evidence type="ECO:0000256" key="12">
    <source>
        <dbReference type="ARBA" id="ARBA00023136"/>
    </source>
</evidence>
<dbReference type="InterPro" id="IPR001128">
    <property type="entry name" value="Cyt_P450"/>
</dbReference>
<sequence>MGVSLEALAMAGVDHVQWGIDVEEWEHEDSLWLPPPHLLANHHDYNCDDRDLEEQYDHHHQRRDHEEWYDHQGGEIMKWLRWCVYKKVKAIVGDECSSDGDCQPGLYCFSCASLPSKCVRSTLTDPFKLLNNSLPFNKYAFLTTHNSFAIDGEPSHTGIPRLTFSNQEDNVTQQLNNGVRALTLDVYDFKDDIWLCHSFDRKCFDFTAFEPARDTFKEIQEFLSANPSEIVTLMLEDYVETPNGLTKVFNETGLMKYWFPVSKMPKNGEDWPLVKDMAANNQRLVVFTSIKSKQDSEGIAYQWNFMVENQYGYDGMRHGKCSNRAESAPLNDRTKSLVFVNHFGSVPIKKTSCVDNSDELISMLDTCYGAAGNRWANFVAVDYYKRGNGGGAFEGVDKMNGELLCGCDDVHRCLTRYLPPGTMGWPFFGETTEFLKHGPNFMKNQRARYGSLFKSHILGCPTVVSMDPEINRYILMNEGKGLVPGYPQSMLEILGKNNIAAVHGATHKYIRGSMLSLIGPASIRLHLLSKIDMLLRSYLDNWDGKTIDIQERTNEMALLISFKLIVEIESSQIYETFKKEFDKLVEGTLSLPINIPGSNYHQGLQGRKRVTKLLRQIMEKRRASSVTHNDMLDELLRNEDSNYKLSDVEIIDQVITILYSGYETVSTTTMMAIKYLHDHPRALQELRDEHFAMRQRKKPGEPIDWNDYKSMNFTRAVIFETSRLATIVNGVLRKTTKDIELNGFIIPEGWRIYVYTREINYDPFLYPEPFTFNPWRWLDSTSLESHNYCFIFGGGTRLCPGKELGIVNITMWEEVGGDKLVQFPRVEAPNGLHIRVSKY</sequence>
<dbReference type="CDD" id="cd11043">
    <property type="entry name" value="CYP90-like"/>
    <property type="match status" value="1"/>
</dbReference>
<dbReference type="PANTHER" id="PTHR24286:SF105">
    <property type="entry name" value="CYTOCHROME P450 85A-LIKE"/>
    <property type="match status" value="1"/>
</dbReference>
<accession>A0AA39RLN2</accession>
<dbReference type="GO" id="GO:0016020">
    <property type="term" value="C:membrane"/>
    <property type="evidence" value="ECO:0007669"/>
    <property type="project" value="UniProtKB-SubCell"/>
</dbReference>
<dbReference type="AlphaFoldDB" id="A0AA39RLN2"/>
<dbReference type="InterPro" id="IPR036396">
    <property type="entry name" value="Cyt_P450_sf"/>
</dbReference>
<comment type="catalytic activity">
    <reaction evidence="15">
        <text>3-dehydro-6-deoxoteasterone + 2 reduced [NADPH--hemoprotein reductase] + 2 O2 = 3-dehydroteasterone + 2 oxidized [NADPH--hemoprotein reductase] + 3 H2O + 2 H(+)</text>
        <dbReference type="Rhea" id="RHEA:70039"/>
        <dbReference type="Rhea" id="RHEA-COMP:11964"/>
        <dbReference type="Rhea" id="RHEA-COMP:11965"/>
        <dbReference type="ChEBI" id="CHEBI:15377"/>
        <dbReference type="ChEBI" id="CHEBI:15378"/>
        <dbReference type="ChEBI" id="CHEBI:15379"/>
        <dbReference type="ChEBI" id="CHEBI:20000"/>
        <dbReference type="ChEBI" id="CHEBI:20710"/>
        <dbReference type="ChEBI" id="CHEBI:57618"/>
        <dbReference type="ChEBI" id="CHEBI:58210"/>
        <dbReference type="EC" id="1.14.14.179"/>
    </reaction>
    <physiologicalReaction direction="left-to-right" evidence="15">
        <dbReference type="Rhea" id="RHEA:70040"/>
    </physiologicalReaction>
</comment>
<dbReference type="EMBL" id="JAUESC010000387">
    <property type="protein sequence ID" value="KAK0574635.1"/>
    <property type="molecule type" value="Genomic_DNA"/>
</dbReference>
<comment type="catalytic activity">
    <reaction evidence="16">
        <text>6-deoxoteasterone + 2 reduced [NADPH--hemoprotein reductase] + 2 O2 = teasterone + 2 oxidized [NADPH--hemoprotein reductase] + 3 H2O + 2 H(+)</text>
        <dbReference type="Rhea" id="RHEA:70043"/>
        <dbReference type="Rhea" id="RHEA-COMP:11964"/>
        <dbReference type="Rhea" id="RHEA-COMP:11965"/>
        <dbReference type="ChEBI" id="CHEBI:15377"/>
        <dbReference type="ChEBI" id="CHEBI:15378"/>
        <dbReference type="ChEBI" id="CHEBI:15379"/>
        <dbReference type="ChEBI" id="CHEBI:20716"/>
        <dbReference type="ChEBI" id="CHEBI:26863"/>
        <dbReference type="ChEBI" id="CHEBI:57618"/>
        <dbReference type="ChEBI" id="CHEBI:58210"/>
        <dbReference type="EC" id="1.14.14.179"/>
    </reaction>
    <physiologicalReaction direction="left-to-right" evidence="16">
        <dbReference type="Rhea" id="RHEA:70044"/>
    </physiologicalReaction>
</comment>
<evidence type="ECO:0000256" key="15">
    <source>
        <dbReference type="ARBA" id="ARBA00051768"/>
    </source>
</evidence>
<evidence type="ECO:0000256" key="2">
    <source>
        <dbReference type="ARBA" id="ARBA00004167"/>
    </source>
</evidence>
<dbReference type="InterPro" id="IPR017946">
    <property type="entry name" value="PLC-like_Pdiesterase_TIM-brl"/>
</dbReference>
<evidence type="ECO:0000256" key="1">
    <source>
        <dbReference type="ARBA" id="ARBA00001971"/>
    </source>
</evidence>
<dbReference type="GO" id="GO:0004497">
    <property type="term" value="F:monooxygenase activity"/>
    <property type="evidence" value="ECO:0007669"/>
    <property type="project" value="UniProtKB-KW"/>
</dbReference>
<feature type="binding site" description="axial binding residue" evidence="20">
    <location>
        <position position="799"/>
    </location>
    <ligand>
        <name>heme</name>
        <dbReference type="ChEBI" id="CHEBI:30413"/>
    </ligand>
    <ligandPart>
        <name>Fe</name>
        <dbReference type="ChEBI" id="CHEBI:18248"/>
    </ligandPart>
</feature>
<keyword evidence="12" id="KW-0472">Membrane</keyword>
<keyword evidence="19" id="KW-0443">Lipid metabolism</keyword>
<dbReference type="SUPFAM" id="SSF51695">
    <property type="entry name" value="PLC-like phosphodiesterases"/>
    <property type="match status" value="1"/>
</dbReference>
<dbReference type="SUPFAM" id="SSF48264">
    <property type="entry name" value="Cytochrome P450"/>
    <property type="match status" value="1"/>
</dbReference>
<keyword evidence="19" id="KW-0444">Lipid biosynthesis</keyword>
<dbReference type="Gene3D" id="3.20.20.190">
    <property type="entry name" value="Phosphatidylinositol (PI) phosphodiesterase"/>
    <property type="match status" value="1"/>
</dbReference>
<dbReference type="Pfam" id="PF00067">
    <property type="entry name" value="p450"/>
    <property type="match status" value="1"/>
</dbReference>
<keyword evidence="5 20" id="KW-0349">Heme</keyword>
<reference evidence="21" key="1">
    <citation type="journal article" date="2022" name="Plant J.">
        <title>Strategies of tolerance reflected in two North American maple genomes.</title>
        <authorList>
            <person name="McEvoy S.L."/>
            <person name="Sezen U.U."/>
            <person name="Trouern-Trend A."/>
            <person name="McMahon S.M."/>
            <person name="Schaberg P.G."/>
            <person name="Yang J."/>
            <person name="Wegrzyn J.L."/>
            <person name="Swenson N.G."/>
        </authorList>
    </citation>
    <scope>NUCLEOTIDE SEQUENCE</scope>
    <source>
        <strain evidence="21">NS2018</strain>
    </source>
</reference>
<dbReference type="PANTHER" id="PTHR24286">
    <property type="entry name" value="CYTOCHROME P450 26"/>
    <property type="match status" value="1"/>
</dbReference>
<keyword evidence="9" id="KW-0560">Oxidoreductase</keyword>
<evidence type="ECO:0000256" key="7">
    <source>
        <dbReference type="ARBA" id="ARBA00022723"/>
    </source>
</evidence>
<evidence type="ECO:0000256" key="10">
    <source>
        <dbReference type="ARBA" id="ARBA00023004"/>
    </source>
</evidence>
<dbReference type="GO" id="GO:0016125">
    <property type="term" value="P:sterol metabolic process"/>
    <property type="evidence" value="ECO:0007669"/>
    <property type="project" value="TreeGrafter"/>
</dbReference>
<evidence type="ECO:0000256" key="6">
    <source>
        <dbReference type="ARBA" id="ARBA00022692"/>
    </source>
</evidence>
<dbReference type="Pfam" id="PF26178">
    <property type="entry name" value="PI-PLC_cat"/>
    <property type="match status" value="1"/>
</dbReference>
<dbReference type="FunFam" id="1.10.630.10:FF:000045">
    <property type="entry name" value="Cytochrome P450 85A1"/>
    <property type="match status" value="1"/>
</dbReference>
<keyword evidence="11" id="KW-0503">Monooxygenase</keyword>
<dbReference type="GO" id="GO:0005506">
    <property type="term" value="F:iron ion binding"/>
    <property type="evidence" value="ECO:0007669"/>
    <property type="project" value="InterPro"/>
</dbReference>
<evidence type="ECO:0000313" key="21">
    <source>
        <dbReference type="EMBL" id="KAK0574635.1"/>
    </source>
</evidence>
<dbReference type="Proteomes" id="UP001168877">
    <property type="component" value="Unassembled WGS sequence"/>
</dbReference>
<comment type="catalytic activity">
    <reaction evidence="14">
        <text>6-deoxocastasterone + 2 reduced [NADPH--hemoprotein reductase] + 2 O2 = castasterone + 2 oxidized [NADPH--hemoprotein reductase] + 3 H2O + 2 H(+)</text>
        <dbReference type="Rhea" id="RHEA:70031"/>
        <dbReference type="Rhea" id="RHEA-COMP:11964"/>
        <dbReference type="Rhea" id="RHEA-COMP:11965"/>
        <dbReference type="ChEBI" id="CHEBI:15377"/>
        <dbReference type="ChEBI" id="CHEBI:15378"/>
        <dbReference type="ChEBI" id="CHEBI:15379"/>
        <dbReference type="ChEBI" id="CHEBI:20712"/>
        <dbReference type="ChEBI" id="CHEBI:23051"/>
        <dbReference type="ChEBI" id="CHEBI:57618"/>
        <dbReference type="ChEBI" id="CHEBI:58210"/>
        <dbReference type="EC" id="1.14.14.179"/>
    </reaction>
    <physiologicalReaction direction="left-to-right" evidence="14">
        <dbReference type="Rhea" id="RHEA:70032"/>
    </physiologicalReaction>
</comment>
<keyword evidence="10 20" id="KW-0408">Iron</keyword>
<comment type="subcellular location">
    <subcellularLocation>
        <location evidence="2">Membrane</location>
        <topology evidence="2">Single-pass membrane protein</topology>
    </subcellularLocation>
</comment>
<dbReference type="GO" id="GO:0008081">
    <property type="term" value="F:phosphoric diester hydrolase activity"/>
    <property type="evidence" value="ECO:0007669"/>
    <property type="project" value="InterPro"/>
</dbReference>
<comment type="catalytic activity">
    <reaction evidence="13">
        <text>6-deoxotyphasterol + 2 reduced [NADPH--hemoprotein reductase] + 2 O2 = typhasterol + 2 oxidized [NADPH--hemoprotein reductase] + 3 H2O + 2 H(+)</text>
        <dbReference type="Rhea" id="RHEA:70035"/>
        <dbReference type="Rhea" id="RHEA-COMP:11964"/>
        <dbReference type="Rhea" id="RHEA-COMP:11965"/>
        <dbReference type="ChEBI" id="CHEBI:15377"/>
        <dbReference type="ChEBI" id="CHEBI:15378"/>
        <dbReference type="ChEBI" id="CHEBI:15379"/>
        <dbReference type="ChEBI" id="CHEBI:20717"/>
        <dbReference type="ChEBI" id="CHEBI:27173"/>
        <dbReference type="ChEBI" id="CHEBI:57618"/>
        <dbReference type="ChEBI" id="CHEBI:58210"/>
        <dbReference type="EC" id="1.14.14.179"/>
    </reaction>
    <physiologicalReaction direction="left-to-right" evidence="13">
        <dbReference type="Rhea" id="RHEA:70036"/>
    </physiologicalReaction>
</comment>
<dbReference type="GO" id="GO:0010268">
    <property type="term" value="P:brassinosteroid homeostasis"/>
    <property type="evidence" value="ECO:0007669"/>
    <property type="project" value="TreeGrafter"/>
</dbReference>
<comment type="similarity">
    <text evidence="4">Belongs to the cytochrome P450 family.</text>
</comment>
<evidence type="ECO:0000256" key="19">
    <source>
        <dbReference type="ARBA" id="ARBA00084112"/>
    </source>
</evidence>
<dbReference type="PROSITE" id="PS00086">
    <property type="entry name" value="CYTOCHROME_P450"/>
    <property type="match status" value="1"/>
</dbReference>
<evidence type="ECO:0000256" key="18">
    <source>
        <dbReference type="ARBA" id="ARBA00076193"/>
    </source>
</evidence>
<evidence type="ECO:0000256" key="3">
    <source>
        <dbReference type="ARBA" id="ARBA00004721"/>
    </source>
</evidence>
<comment type="caution">
    <text evidence="21">The sequence shown here is derived from an EMBL/GenBank/DDBJ whole genome shotgun (WGS) entry which is preliminary data.</text>
</comment>
<dbReference type="PROSITE" id="PS50007">
    <property type="entry name" value="PIPLC_X_DOMAIN"/>
    <property type="match status" value="1"/>
</dbReference>
<evidence type="ECO:0000256" key="13">
    <source>
        <dbReference type="ARBA" id="ARBA00050693"/>
    </source>
</evidence>
<keyword evidence="19" id="KW-0752">Steroid biosynthesis</keyword>
<evidence type="ECO:0000256" key="9">
    <source>
        <dbReference type="ARBA" id="ARBA00023002"/>
    </source>
</evidence>
<name>A0AA39RLN2_ACESA</name>
<protein>
    <recommendedName>
        <fullName evidence="17">brassinosteroid 6-oxygenase</fullName>
        <ecNumber evidence="17">1.14.14.179</ecNumber>
    </recommendedName>
    <alternativeName>
        <fullName evidence="18">Castasterone synthase</fullName>
    </alternativeName>
</protein>
<comment type="pathway">
    <text evidence="3">Secondary metabolite biosynthesis; terpenoid biosynthesis.</text>
</comment>
<evidence type="ECO:0000256" key="5">
    <source>
        <dbReference type="ARBA" id="ARBA00022617"/>
    </source>
</evidence>
<dbReference type="GO" id="GO:0009416">
    <property type="term" value="P:response to light stimulus"/>
    <property type="evidence" value="ECO:0007669"/>
    <property type="project" value="UniProtKB-ARBA"/>
</dbReference>
<evidence type="ECO:0000256" key="8">
    <source>
        <dbReference type="ARBA" id="ARBA00022989"/>
    </source>
</evidence>
<dbReference type="GO" id="GO:0020037">
    <property type="term" value="F:heme binding"/>
    <property type="evidence" value="ECO:0007669"/>
    <property type="project" value="InterPro"/>
</dbReference>
<evidence type="ECO:0000313" key="22">
    <source>
        <dbReference type="Proteomes" id="UP001168877"/>
    </source>
</evidence>
<evidence type="ECO:0000256" key="11">
    <source>
        <dbReference type="ARBA" id="ARBA00023033"/>
    </source>
</evidence>
<evidence type="ECO:0000256" key="20">
    <source>
        <dbReference type="PIRSR" id="PIRSR602401-1"/>
    </source>
</evidence>
<keyword evidence="22" id="KW-1185">Reference proteome</keyword>
<reference evidence="21" key="2">
    <citation type="submission" date="2023-06" db="EMBL/GenBank/DDBJ databases">
        <authorList>
            <person name="Swenson N.G."/>
            <person name="Wegrzyn J.L."/>
            <person name="Mcevoy S.L."/>
        </authorList>
    </citation>
    <scope>NUCLEOTIDE SEQUENCE</scope>
    <source>
        <strain evidence="21">NS2018</strain>
        <tissue evidence="21">Leaf</tissue>
    </source>
</reference>
<organism evidence="21 22">
    <name type="scientific">Acer saccharum</name>
    <name type="common">Sugar maple</name>
    <dbReference type="NCBI Taxonomy" id="4024"/>
    <lineage>
        <taxon>Eukaryota</taxon>
        <taxon>Viridiplantae</taxon>
        <taxon>Streptophyta</taxon>
        <taxon>Embryophyta</taxon>
        <taxon>Tracheophyta</taxon>
        <taxon>Spermatophyta</taxon>
        <taxon>Magnoliopsida</taxon>
        <taxon>eudicotyledons</taxon>
        <taxon>Gunneridae</taxon>
        <taxon>Pentapetalae</taxon>
        <taxon>rosids</taxon>
        <taxon>malvids</taxon>
        <taxon>Sapindales</taxon>
        <taxon>Sapindaceae</taxon>
        <taxon>Hippocastanoideae</taxon>
        <taxon>Acereae</taxon>
        <taxon>Acer</taxon>
    </lineage>
</organism>
<dbReference type="EC" id="1.14.14.179" evidence="17"/>
<comment type="cofactor">
    <cofactor evidence="1 20">
        <name>heme</name>
        <dbReference type="ChEBI" id="CHEBI:30413"/>
    </cofactor>
</comment>
<proteinExistence type="inferred from homology"/>
<dbReference type="GO" id="GO:0016132">
    <property type="term" value="P:brassinosteroid biosynthetic process"/>
    <property type="evidence" value="ECO:0007669"/>
    <property type="project" value="UniProtKB-KW"/>
</dbReference>
<keyword evidence="7 20" id="KW-0479">Metal-binding</keyword>
<keyword evidence="8" id="KW-1133">Transmembrane helix</keyword>
<dbReference type="InterPro" id="IPR002401">
    <property type="entry name" value="Cyt_P450_E_grp-I"/>
</dbReference>
<dbReference type="GO" id="GO:0016705">
    <property type="term" value="F:oxidoreductase activity, acting on paired donors, with incorporation or reduction of molecular oxygen"/>
    <property type="evidence" value="ECO:0007669"/>
    <property type="project" value="InterPro"/>
</dbReference>
<keyword evidence="6" id="KW-0812">Transmembrane</keyword>
<dbReference type="InterPro" id="IPR017972">
    <property type="entry name" value="Cyt_P450_CS"/>
</dbReference>
<gene>
    <name evidence="21" type="ORF">LWI29_026525</name>
</gene>
<evidence type="ECO:0000256" key="4">
    <source>
        <dbReference type="ARBA" id="ARBA00010617"/>
    </source>
</evidence>
<dbReference type="Gene3D" id="1.10.630.10">
    <property type="entry name" value="Cytochrome P450"/>
    <property type="match status" value="1"/>
</dbReference>
<evidence type="ECO:0000256" key="16">
    <source>
        <dbReference type="ARBA" id="ARBA00052186"/>
    </source>
</evidence>
<keyword evidence="19" id="KW-1069">Brassinosteroid biosynthesis</keyword>
<dbReference type="PRINTS" id="PR00463">
    <property type="entry name" value="EP450I"/>
</dbReference>
<evidence type="ECO:0000256" key="14">
    <source>
        <dbReference type="ARBA" id="ARBA00051579"/>
    </source>
</evidence>
<dbReference type="CDD" id="cd08588">
    <property type="entry name" value="PI-PLCc_At5g67130_like"/>
    <property type="match status" value="1"/>
</dbReference>
<evidence type="ECO:0000256" key="17">
    <source>
        <dbReference type="ARBA" id="ARBA00066682"/>
    </source>
</evidence>